<dbReference type="PANTHER" id="PTHR30146">
    <property type="entry name" value="LACI-RELATED TRANSCRIPTIONAL REPRESSOR"/>
    <property type="match status" value="1"/>
</dbReference>
<organism evidence="5 6">
    <name type="scientific">Geofilum rubicundum JCM 15548</name>
    <dbReference type="NCBI Taxonomy" id="1236989"/>
    <lineage>
        <taxon>Bacteria</taxon>
        <taxon>Pseudomonadati</taxon>
        <taxon>Bacteroidota</taxon>
        <taxon>Bacteroidia</taxon>
        <taxon>Marinilabiliales</taxon>
        <taxon>Marinilabiliaceae</taxon>
        <taxon>Geofilum</taxon>
    </lineage>
</organism>
<comment type="caution">
    <text evidence="5">The sequence shown here is derived from an EMBL/GenBank/DDBJ whole genome shotgun (WGS) entry which is preliminary data.</text>
</comment>
<evidence type="ECO:0000256" key="3">
    <source>
        <dbReference type="ARBA" id="ARBA00023163"/>
    </source>
</evidence>
<dbReference type="InterPro" id="IPR010982">
    <property type="entry name" value="Lambda_DNA-bd_dom_sf"/>
</dbReference>
<name>A0A0E9LY79_9BACT</name>
<reference evidence="5 6" key="1">
    <citation type="journal article" date="2015" name="Microbes Environ.">
        <title>Distribution and evolution of nitrogen fixation genes in the phylum bacteroidetes.</title>
        <authorList>
            <person name="Inoue J."/>
            <person name="Oshima K."/>
            <person name="Suda W."/>
            <person name="Sakamoto M."/>
            <person name="Iino T."/>
            <person name="Noda S."/>
            <person name="Hongoh Y."/>
            <person name="Hattori M."/>
            <person name="Ohkuma M."/>
        </authorList>
    </citation>
    <scope>NUCLEOTIDE SEQUENCE [LARGE SCALE GENOMIC DNA]</scope>
    <source>
        <strain evidence="5">JCM 15548</strain>
    </source>
</reference>
<dbReference type="Gene3D" id="1.10.260.40">
    <property type="entry name" value="lambda repressor-like DNA-binding domains"/>
    <property type="match status" value="1"/>
</dbReference>
<keyword evidence="3" id="KW-0804">Transcription</keyword>
<keyword evidence="6" id="KW-1185">Reference proteome</keyword>
<dbReference type="GO" id="GO:0000976">
    <property type="term" value="F:transcription cis-regulatory region binding"/>
    <property type="evidence" value="ECO:0007669"/>
    <property type="project" value="TreeGrafter"/>
</dbReference>
<evidence type="ECO:0000313" key="5">
    <source>
        <dbReference type="EMBL" id="GAO29830.1"/>
    </source>
</evidence>
<keyword evidence="1" id="KW-0805">Transcription regulation</keyword>
<accession>A0A0E9LY79</accession>
<dbReference type="Proteomes" id="UP000032900">
    <property type="component" value="Unassembled WGS sequence"/>
</dbReference>
<dbReference type="OrthoDB" id="9803256at2"/>
<dbReference type="CDD" id="cd01392">
    <property type="entry name" value="HTH_LacI"/>
    <property type="match status" value="1"/>
</dbReference>
<dbReference type="SUPFAM" id="SSF47413">
    <property type="entry name" value="lambda repressor-like DNA-binding domains"/>
    <property type="match status" value="1"/>
</dbReference>
<dbReference type="Gene3D" id="3.40.50.2300">
    <property type="match status" value="1"/>
</dbReference>
<evidence type="ECO:0000313" key="6">
    <source>
        <dbReference type="Proteomes" id="UP000032900"/>
    </source>
</evidence>
<keyword evidence="2" id="KW-0238">DNA-binding</keyword>
<dbReference type="SUPFAM" id="SSF53822">
    <property type="entry name" value="Periplasmic binding protein-like I"/>
    <property type="match status" value="1"/>
</dbReference>
<feature type="domain" description="HTH lacI-type" evidence="4">
    <location>
        <begin position="6"/>
        <end position="60"/>
    </location>
</feature>
<dbReference type="InterPro" id="IPR000843">
    <property type="entry name" value="HTH_LacI"/>
</dbReference>
<dbReference type="PROSITE" id="PS50932">
    <property type="entry name" value="HTH_LACI_2"/>
    <property type="match status" value="1"/>
</dbReference>
<dbReference type="AlphaFoldDB" id="A0A0E9LY79"/>
<evidence type="ECO:0000259" key="4">
    <source>
        <dbReference type="PROSITE" id="PS50932"/>
    </source>
</evidence>
<dbReference type="GO" id="GO:0003700">
    <property type="term" value="F:DNA-binding transcription factor activity"/>
    <property type="evidence" value="ECO:0007669"/>
    <property type="project" value="TreeGrafter"/>
</dbReference>
<proteinExistence type="predicted"/>
<protein>
    <submittedName>
        <fullName evidence="5">LacI family transcriptional regulator</fullName>
    </submittedName>
</protein>
<evidence type="ECO:0000256" key="2">
    <source>
        <dbReference type="ARBA" id="ARBA00023125"/>
    </source>
</evidence>
<dbReference type="InterPro" id="IPR028082">
    <property type="entry name" value="Peripla_BP_I"/>
</dbReference>
<sequence>MPASNVTINDIARELKVAPSTISRALNNKSQISEKTKKMVRQKAAELGYDINLVASGLSKNKSTIIGVLLPNINRYFFSQVVSGIESVANDKGYQIIIAQTNESLEREIEVARMFNSTVLPGLLPACRLRQRMFLILKSLRKMGSLLFCSIG</sequence>
<dbReference type="EMBL" id="BAZW01000014">
    <property type="protein sequence ID" value="GAO29830.1"/>
    <property type="molecule type" value="Genomic_DNA"/>
</dbReference>
<dbReference type="STRING" id="1236989.JCM15548_12059"/>
<gene>
    <name evidence="5" type="ORF">JCM15548_12059</name>
</gene>
<dbReference type="SMART" id="SM00354">
    <property type="entry name" value="HTH_LACI"/>
    <property type="match status" value="1"/>
</dbReference>
<dbReference type="Pfam" id="PF00356">
    <property type="entry name" value="LacI"/>
    <property type="match status" value="1"/>
</dbReference>
<dbReference type="RefSeq" id="WP_062124414.1">
    <property type="nucleotide sequence ID" value="NZ_BAZW01000014.1"/>
</dbReference>
<dbReference type="PANTHER" id="PTHR30146:SF109">
    <property type="entry name" value="HTH-TYPE TRANSCRIPTIONAL REGULATOR GALS"/>
    <property type="match status" value="1"/>
</dbReference>
<evidence type="ECO:0000256" key="1">
    <source>
        <dbReference type="ARBA" id="ARBA00023015"/>
    </source>
</evidence>